<comment type="subcellular location">
    <subcellularLocation>
        <location evidence="1">Mitochondrion</location>
    </subcellularLocation>
</comment>
<dbReference type="EnsemblProtists" id="EKX54996">
    <property type="protein sequence ID" value="EKX54996"/>
    <property type="gene ID" value="GUITHDRAFT_149927"/>
</dbReference>
<name>L1K2E2_GUITC</name>
<dbReference type="STRING" id="905079.L1K2E2"/>
<evidence type="ECO:0000313" key="5">
    <source>
        <dbReference type="EnsemblProtists" id="EKX54996"/>
    </source>
</evidence>
<dbReference type="GO" id="GO:0005739">
    <property type="term" value="C:mitochondrion"/>
    <property type="evidence" value="ECO:0007669"/>
    <property type="project" value="UniProtKB-SubCell"/>
</dbReference>
<dbReference type="PANTHER" id="PTHR46281">
    <property type="entry name" value="CYTOCHROME C OXIDASE SUBUNIT 6B"/>
    <property type="match status" value="1"/>
</dbReference>
<dbReference type="GO" id="GO:0045277">
    <property type="term" value="C:respiratory chain complex IV"/>
    <property type="evidence" value="ECO:0007669"/>
    <property type="project" value="InterPro"/>
</dbReference>
<reference evidence="6" key="2">
    <citation type="submission" date="2012-11" db="EMBL/GenBank/DDBJ databases">
        <authorList>
            <person name="Kuo A."/>
            <person name="Curtis B.A."/>
            <person name="Tanifuji G."/>
            <person name="Burki F."/>
            <person name="Gruber A."/>
            <person name="Irimia M."/>
            <person name="Maruyama S."/>
            <person name="Arias M.C."/>
            <person name="Ball S.G."/>
            <person name="Gile G.H."/>
            <person name="Hirakawa Y."/>
            <person name="Hopkins J.F."/>
            <person name="Rensing S.A."/>
            <person name="Schmutz J."/>
            <person name="Symeonidi A."/>
            <person name="Elias M."/>
            <person name="Eveleigh R.J."/>
            <person name="Herman E.K."/>
            <person name="Klute M.J."/>
            <person name="Nakayama T."/>
            <person name="Obornik M."/>
            <person name="Reyes-Prieto A."/>
            <person name="Armbrust E.V."/>
            <person name="Aves S.J."/>
            <person name="Beiko R.G."/>
            <person name="Coutinho P."/>
            <person name="Dacks J.B."/>
            <person name="Durnford D.G."/>
            <person name="Fast N.M."/>
            <person name="Green B.R."/>
            <person name="Grisdale C."/>
            <person name="Hempe F."/>
            <person name="Henrissat B."/>
            <person name="Hoppner M.P."/>
            <person name="Ishida K.-I."/>
            <person name="Kim E."/>
            <person name="Koreny L."/>
            <person name="Kroth P.G."/>
            <person name="Liu Y."/>
            <person name="Malik S.-B."/>
            <person name="Maier U.G."/>
            <person name="McRose D."/>
            <person name="Mock T."/>
            <person name="Neilson J.A."/>
            <person name="Onodera N.T."/>
            <person name="Poole A.M."/>
            <person name="Pritham E.J."/>
            <person name="Richards T.A."/>
            <person name="Rocap G."/>
            <person name="Roy S.W."/>
            <person name="Sarai C."/>
            <person name="Schaack S."/>
            <person name="Shirato S."/>
            <person name="Slamovits C.H."/>
            <person name="Spencer D.F."/>
            <person name="Suzuki S."/>
            <person name="Worden A.Z."/>
            <person name="Zauner S."/>
            <person name="Barry K."/>
            <person name="Bell C."/>
            <person name="Bharti A.K."/>
            <person name="Crow J.A."/>
            <person name="Grimwood J."/>
            <person name="Kramer R."/>
            <person name="Lindquist E."/>
            <person name="Lucas S."/>
            <person name="Salamov A."/>
            <person name="McFadden G.I."/>
            <person name="Lane C.E."/>
            <person name="Keeling P.J."/>
            <person name="Gray M.W."/>
            <person name="Grigoriev I.V."/>
            <person name="Archibald J.M."/>
        </authorList>
    </citation>
    <scope>NUCLEOTIDE SEQUENCE</scope>
    <source>
        <strain evidence="6">CCMP2712</strain>
    </source>
</reference>
<dbReference type="CDD" id="cd00926">
    <property type="entry name" value="Cyt_c_Oxidase_VIb"/>
    <property type="match status" value="1"/>
</dbReference>
<dbReference type="InterPro" id="IPR003213">
    <property type="entry name" value="Cyt_c_oxidase_su6B"/>
</dbReference>
<dbReference type="InterPro" id="IPR036549">
    <property type="entry name" value="CX6/COA6-like_sf"/>
</dbReference>
<evidence type="ECO:0000256" key="2">
    <source>
        <dbReference type="ARBA" id="ARBA00023128"/>
    </source>
</evidence>
<dbReference type="KEGG" id="gtt:GUITHDRAFT_149927"/>
<keyword evidence="6" id="KW-1185">Reference proteome</keyword>
<dbReference type="GeneID" id="17311597"/>
<reference evidence="5" key="3">
    <citation type="submission" date="2016-03" db="UniProtKB">
        <authorList>
            <consortium name="EnsemblProtists"/>
        </authorList>
    </citation>
    <scope>IDENTIFICATION</scope>
</reference>
<evidence type="ECO:0008006" key="7">
    <source>
        <dbReference type="Google" id="ProtNLM"/>
    </source>
</evidence>
<evidence type="ECO:0000256" key="3">
    <source>
        <dbReference type="ARBA" id="ARBA00023157"/>
    </source>
</evidence>
<dbReference type="Gene3D" id="1.10.10.140">
    <property type="entry name" value="Cytochrome c oxidase, subunit VIb"/>
    <property type="match status" value="1"/>
</dbReference>
<proteinExistence type="predicted"/>
<gene>
    <name evidence="4" type="ORF">GUITHDRAFT_149927</name>
</gene>
<dbReference type="PaxDb" id="55529-EKX54996"/>
<reference evidence="4 6" key="1">
    <citation type="journal article" date="2012" name="Nature">
        <title>Algal genomes reveal evolutionary mosaicism and the fate of nucleomorphs.</title>
        <authorList>
            <consortium name="DOE Joint Genome Institute"/>
            <person name="Curtis B.A."/>
            <person name="Tanifuji G."/>
            <person name="Burki F."/>
            <person name="Gruber A."/>
            <person name="Irimia M."/>
            <person name="Maruyama S."/>
            <person name="Arias M.C."/>
            <person name="Ball S.G."/>
            <person name="Gile G.H."/>
            <person name="Hirakawa Y."/>
            <person name="Hopkins J.F."/>
            <person name="Kuo A."/>
            <person name="Rensing S.A."/>
            <person name="Schmutz J."/>
            <person name="Symeonidi A."/>
            <person name="Elias M."/>
            <person name="Eveleigh R.J."/>
            <person name="Herman E.K."/>
            <person name="Klute M.J."/>
            <person name="Nakayama T."/>
            <person name="Obornik M."/>
            <person name="Reyes-Prieto A."/>
            <person name="Armbrust E.V."/>
            <person name="Aves S.J."/>
            <person name="Beiko R.G."/>
            <person name="Coutinho P."/>
            <person name="Dacks J.B."/>
            <person name="Durnford D.G."/>
            <person name="Fast N.M."/>
            <person name="Green B.R."/>
            <person name="Grisdale C.J."/>
            <person name="Hempel F."/>
            <person name="Henrissat B."/>
            <person name="Hoppner M.P."/>
            <person name="Ishida K."/>
            <person name="Kim E."/>
            <person name="Koreny L."/>
            <person name="Kroth P.G."/>
            <person name="Liu Y."/>
            <person name="Malik S.B."/>
            <person name="Maier U.G."/>
            <person name="McRose D."/>
            <person name="Mock T."/>
            <person name="Neilson J.A."/>
            <person name="Onodera N.T."/>
            <person name="Poole A.M."/>
            <person name="Pritham E.J."/>
            <person name="Richards T.A."/>
            <person name="Rocap G."/>
            <person name="Roy S.W."/>
            <person name="Sarai C."/>
            <person name="Schaack S."/>
            <person name="Shirato S."/>
            <person name="Slamovits C.H."/>
            <person name="Spencer D.F."/>
            <person name="Suzuki S."/>
            <person name="Worden A.Z."/>
            <person name="Zauner S."/>
            <person name="Barry K."/>
            <person name="Bell C."/>
            <person name="Bharti A.K."/>
            <person name="Crow J.A."/>
            <person name="Grimwood J."/>
            <person name="Kramer R."/>
            <person name="Lindquist E."/>
            <person name="Lucas S."/>
            <person name="Salamov A."/>
            <person name="McFadden G.I."/>
            <person name="Lane C.E."/>
            <person name="Keeling P.J."/>
            <person name="Gray M.W."/>
            <person name="Grigoriev I.V."/>
            <person name="Archibald J.M."/>
        </authorList>
    </citation>
    <scope>NUCLEOTIDE SEQUENCE</scope>
    <source>
        <strain evidence="4 6">CCMP2712</strain>
    </source>
</reference>
<dbReference type="OrthoDB" id="1107506at2759"/>
<feature type="non-terminal residue" evidence="4">
    <location>
        <position position="1"/>
    </location>
</feature>
<dbReference type="PANTHER" id="PTHR46281:SF8">
    <property type="entry name" value="CYTOCHROME C OXIDASE SUBUNIT 12, MITOCHONDRIAL"/>
    <property type="match status" value="1"/>
</dbReference>
<accession>L1K2E2</accession>
<dbReference type="InterPro" id="IPR048280">
    <property type="entry name" value="COX6B-like"/>
</dbReference>
<dbReference type="OMA" id="NEWIAKW"/>
<organism evidence="4">
    <name type="scientific">Guillardia theta (strain CCMP2712)</name>
    <name type="common">Cryptophyte</name>
    <dbReference type="NCBI Taxonomy" id="905079"/>
    <lineage>
        <taxon>Eukaryota</taxon>
        <taxon>Cryptophyceae</taxon>
        <taxon>Pyrenomonadales</taxon>
        <taxon>Geminigeraceae</taxon>
        <taxon>Guillardia</taxon>
    </lineage>
</organism>
<dbReference type="Proteomes" id="UP000011087">
    <property type="component" value="Unassembled WGS sequence"/>
</dbReference>
<dbReference type="AlphaFoldDB" id="L1K2E2"/>
<protein>
    <recommendedName>
        <fullName evidence="7">Cytochrome c oxidase subunit</fullName>
    </recommendedName>
</protein>
<keyword evidence="2" id="KW-0496">Mitochondrion</keyword>
<dbReference type="eggNOG" id="KOG3057">
    <property type="taxonomic scope" value="Eukaryota"/>
</dbReference>
<keyword evidence="3" id="KW-1015">Disulfide bond</keyword>
<evidence type="ECO:0000256" key="1">
    <source>
        <dbReference type="ARBA" id="ARBA00004173"/>
    </source>
</evidence>
<dbReference type="HOGENOM" id="CLU_133964_2_0_1"/>
<dbReference type="RefSeq" id="XP_005841976.1">
    <property type="nucleotide sequence ID" value="XM_005841919.1"/>
</dbReference>
<evidence type="ECO:0000313" key="4">
    <source>
        <dbReference type="EMBL" id="EKX54996.1"/>
    </source>
</evidence>
<evidence type="ECO:0000313" key="6">
    <source>
        <dbReference type="Proteomes" id="UP000011087"/>
    </source>
</evidence>
<dbReference type="Pfam" id="PF02297">
    <property type="entry name" value="COX6B"/>
    <property type="match status" value="1"/>
</dbReference>
<dbReference type="SUPFAM" id="SSF47694">
    <property type="entry name" value="Cytochrome c oxidase subunit h"/>
    <property type="match status" value="1"/>
</dbReference>
<sequence length="92" mass="10503">MSVEGLKEVKLPAGVTAKDILHTAPYNAYNPQQNQTKHCYAKYNEFFRCAGVHGEDAKECKKIKHHFISLCPVEWIEKWNDQREAGTFPGPL</sequence>
<dbReference type="EMBL" id="JH992966">
    <property type="protein sequence ID" value="EKX54996.1"/>
    <property type="molecule type" value="Genomic_DNA"/>
</dbReference>